<gene>
    <name evidence="2" type="ORF">Csa_6G425080</name>
</gene>
<dbReference type="GO" id="GO:0005886">
    <property type="term" value="C:plasma membrane"/>
    <property type="evidence" value="ECO:0007669"/>
    <property type="project" value="InterPro"/>
</dbReference>
<reference evidence="2 3" key="1">
    <citation type="journal article" date="2009" name="Nat. Genet.">
        <title>The genome of the cucumber, Cucumis sativus L.</title>
        <authorList>
            <person name="Huang S."/>
            <person name="Li R."/>
            <person name="Zhang Z."/>
            <person name="Li L."/>
            <person name="Gu X."/>
            <person name="Fan W."/>
            <person name="Lucas W.J."/>
            <person name="Wang X."/>
            <person name="Xie B."/>
            <person name="Ni P."/>
            <person name="Ren Y."/>
            <person name="Zhu H."/>
            <person name="Li J."/>
            <person name="Lin K."/>
            <person name="Jin W."/>
            <person name="Fei Z."/>
            <person name="Li G."/>
            <person name="Staub J."/>
            <person name="Kilian A."/>
            <person name="van der Vossen E.A."/>
            <person name="Wu Y."/>
            <person name="Guo J."/>
            <person name="He J."/>
            <person name="Jia Z."/>
            <person name="Ren Y."/>
            <person name="Tian G."/>
            <person name="Lu Y."/>
            <person name="Ruan J."/>
            <person name="Qian W."/>
            <person name="Wang M."/>
            <person name="Huang Q."/>
            <person name="Li B."/>
            <person name="Xuan Z."/>
            <person name="Cao J."/>
            <person name="Asan"/>
            <person name="Wu Z."/>
            <person name="Zhang J."/>
            <person name="Cai Q."/>
            <person name="Bai Y."/>
            <person name="Zhao B."/>
            <person name="Han Y."/>
            <person name="Li Y."/>
            <person name="Li X."/>
            <person name="Wang S."/>
            <person name="Shi Q."/>
            <person name="Liu S."/>
            <person name="Cho W.K."/>
            <person name="Kim J.Y."/>
            <person name="Xu Y."/>
            <person name="Heller-Uszynska K."/>
            <person name="Miao H."/>
            <person name="Cheng Z."/>
            <person name="Zhang S."/>
            <person name="Wu J."/>
            <person name="Yang Y."/>
            <person name="Kang H."/>
            <person name="Li M."/>
            <person name="Liang H."/>
            <person name="Ren X."/>
            <person name="Shi Z."/>
            <person name="Wen M."/>
            <person name="Jian M."/>
            <person name="Yang H."/>
            <person name="Zhang G."/>
            <person name="Yang Z."/>
            <person name="Chen R."/>
            <person name="Liu S."/>
            <person name="Li J."/>
            <person name="Ma L."/>
            <person name="Liu H."/>
            <person name="Zhou Y."/>
            <person name="Zhao J."/>
            <person name="Fang X."/>
            <person name="Li G."/>
            <person name="Fang L."/>
            <person name="Li Y."/>
            <person name="Liu D."/>
            <person name="Zheng H."/>
            <person name="Zhang Y."/>
            <person name="Qin N."/>
            <person name="Li Z."/>
            <person name="Yang G."/>
            <person name="Yang S."/>
            <person name="Bolund L."/>
            <person name="Kristiansen K."/>
            <person name="Zheng H."/>
            <person name="Li S."/>
            <person name="Zhang X."/>
            <person name="Yang H."/>
            <person name="Wang J."/>
            <person name="Sun R."/>
            <person name="Zhang B."/>
            <person name="Jiang S."/>
            <person name="Wang J."/>
            <person name="Du Y."/>
            <person name="Li S."/>
        </authorList>
    </citation>
    <scope>NUCLEOTIDE SEQUENCE [LARGE SCALE GENOMIC DNA]</scope>
    <source>
        <strain evidence="3">cv. 9930</strain>
    </source>
</reference>
<name>A0A0A0KED8_CUCSA</name>
<dbReference type="OrthoDB" id="1927169at2759"/>
<reference evidence="2 3" key="3">
    <citation type="journal article" date="2010" name="BMC Genomics">
        <title>Transcriptome sequencing and comparative analysis of cucumber flowers with different sex types.</title>
        <authorList>
            <person name="Guo S."/>
            <person name="Zheng Y."/>
            <person name="Joung J.G."/>
            <person name="Liu S."/>
            <person name="Zhang Z."/>
            <person name="Crasta O.R."/>
            <person name="Sobral B.W."/>
            <person name="Xu Y."/>
            <person name="Huang S."/>
            <person name="Fei Z."/>
        </authorList>
    </citation>
    <scope>NUCLEOTIDE SEQUENCE [LARGE SCALE GENOMIC DNA]</scope>
    <source>
        <strain evidence="3">cv. 9930</strain>
    </source>
</reference>
<evidence type="ECO:0008006" key="4">
    <source>
        <dbReference type="Google" id="ProtNLM"/>
    </source>
</evidence>
<feature type="region of interest" description="Disordered" evidence="1">
    <location>
        <begin position="339"/>
        <end position="360"/>
    </location>
</feature>
<dbReference type="AlphaFoldDB" id="A0A0A0KED8"/>
<sequence>MGKRTTKSSRSQTLPSSPSHSFSSSSSSSDFEFTISVSPRQASTALCPADELFYKGQLLPLHLSPRLSMVRTLILASSSTSSSSDTNSTTASRDSTGSSTESHSSFSSDIVLLGDCDSSRPSSVTEDDEFRARFGINNTKNHKKNHSNPNLQSPMKKSKYFSLSRFSSVFRKESTTKNNNSESETVSGSHVKKISSSAKEVFRKYLNKVKPLYGKISQKHHHQQQHEWKTKSDRSGKEDKLSDMEFSSNNSGKESGSRALSHSFSGNLRYPRRRNVASSCPSSIRSSPSHSGILSSRTGLSSMYPANRVGTTMNHSNNTSSMEELQSAIQGAIAHCKSSMVESKRRTTTTTTRTTMSNEI</sequence>
<feature type="compositionally biased region" description="Low complexity" evidence="1">
    <location>
        <begin position="278"/>
        <end position="297"/>
    </location>
</feature>
<feature type="region of interest" description="Disordered" evidence="1">
    <location>
        <begin position="1"/>
        <end position="30"/>
    </location>
</feature>
<accession>A0A0A0KED8</accession>
<dbReference type="eggNOG" id="ENOG502QVKJ">
    <property type="taxonomic scope" value="Eukaryota"/>
</dbReference>
<feature type="region of interest" description="Disordered" evidence="1">
    <location>
        <begin position="78"/>
        <end position="105"/>
    </location>
</feature>
<dbReference type="STRING" id="3659.A0A0A0KED8"/>
<reference evidence="2 3" key="4">
    <citation type="journal article" date="2011" name="BMC Genomics">
        <title>RNA-Seq improves annotation of protein-coding genes in the cucumber genome.</title>
        <authorList>
            <person name="Li Z."/>
            <person name="Zhang Z."/>
            <person name="Yan P."/>
            <person name="Huang S."/>
            <person name="Fei Z."/>
            <person name="Lin K."/>
        </authorList>
    </citation>
    <scope>NUCLEOTIDE SEQUENCE [LARGE SCALE GENOMIC DNA]</scope>
    <source>
        <strain evidence="3">cv. 9930</strain>
    </source>
</reference>
<dbReference type="OMA" id="MYCGDTS"/>
<feature type="region of interest" description="Disordered" evidence="1">
    <location>
        <begin position="135"/>
        <end position="157"/>
    </location>
</feature>
<evidence type="ECO:0000313" key="3">
    <source>
        <dbReference type="Proteomes" id="UP000029981"/>
    </source>
</evidence>
<dbReference type="PANTHER" id="PTHR33312">
    <property type="entry name" value="MEMBRANE-ASSOCIATED KINASE REGULATOR 4-RELATED"/>
    <property type="match status" value="1"/>
</dbReference>
<feature type="region of interest" description="Disordered" evidence="1">
    <location>
        <begin position="216"/>
        <end position="300"/>
    </location>
</feature>
<reference evidence="2 3" key="2">
    <citation type="journal article" date="2009" name="PLoS ONE">
        <title>An integrated genetic and cytogenetic map of the cucumber genome.</title>
        <authorList>
            <person name="Ren Y."/>
            <person name="Zhang Z."/>
            <person name="Liu J."/>
            <person name="Staub J.E."/>
            <person name="Han Y."/>
            <person name="Cheng Z."/>
            <person name="Li X."/>
            <person name="Lu J."/>
            <person name="Miao H."/>
            <person name="Kang H."/>
            <person name="Xie B."/>
            <person name="Gu X."/>
            <person name="Wang X."/>
            <person name="Du Y."/>
            <person name="Jin W."/>
            <person name="Huang S."/>
        </authorList>
    </citation>
    <scope>NUCLEOTIDE SEQUENCE [LARGE SCALE GENOMIC DNA]</scope>
    <source>
        <strain evidence="3">cv. 9930</strain>
    </source>
</reference>
<organism evidence="2 3">
    <name type="scientific">Cucumis sativus</name>
    <name type="common">Cucumber</name>
    <dbReference type="NCBI Taxonomy" id="3659"/>
    <lineage>
        <taxon>Eukaryota</taxon>
        <taxon>Viridiplantae</taxon>
        <taxon>Streptophyta</taxon>
        <taxon>Embryophyta</taxon>
        <taxon>Tracheophyta</taxon>
        <taxon>Spermatophyta</taxon>
        <taxon>Magnoliopsida</taxon>
        <taxon>eudicotyledons</taxon>
        <taxon>Gunneridae</taxon>
        <taxon>Pentapetalae</taxon>
        <taxon>rosids</taxon>
        <taxon>fabids</taxon>
        <taxon>Cucurbitales</taxon>
        <taxon>Cucurbitaceae</taxon>
        <taxon>Benincaseae</taxon>
        <taxon>Cucumis</taxon>
    </lineage>
</organism>
<feature type="compositionally biased region" description="Polar residues" evidence="1">
    <location>
        <begin position="176"/>
        <end position="193"/>
    </location>
</feature>
<feature type="compositionally biased region" description="Polar residues" evidence="1">
    <location>
        <begin position="245"/>
        <end position="266"/>
    </location>
</feature>
<dbReference type="Proteomes" id="UP000029981">
    <property type="component" value="Chromosome 6"/>
</dbReference>
<dbReference type="InterPro" id="IPR039620">
    <property type="entry name" value="BKI1/MAKR1/3/4"/>
</dbReference>
<feature type="compositionally biased region" description="Low complexity" evidence="1">
    <location>
        <begin position="8"/>
        <end position="30"/>
    </location>
</feature>
<keyword evidence="3" id="KW-1185">Reference proteome</keyword>
<protein>
    <recommendedName>
        <fullName evidence="4">Membrane-associated kinase regulator 1</fullName>
    </recommendedName>
</protein>
<dbReference type="PANTHER" id="PTHR33312:SF8">
    <property type="entry name" value="MEMBRANE-ASSOCIATED KINASE REGULATOR 1-RELATED"/>
    <property type="match status" value="1"/>
</dbReference>
<dbReference type="EMBL" id="CM002927">
    <property type="protein sequence ID" value="KGN48020.1"/>
    <property type="molecule type" value="Genomic_DNA"/>
</dbReference>
<dbReference type="Gramene" id="KGN48020">
    <property type="protein sequence ID" value="KGN48020"/>
    <property type="gene ID" value="Csa_6G425080"/>
</dbReference>
<dbReference type="GO" id="GO:0019210">
    <property type="term" value="F:kinase inhibitor activity"/>
    <property type="evidence" value="ECO:0007669"/>
    <property type="project" value="InterPro"/>
</dbReference>
<proteinExistence type="predicted"/>
<evidence type="ECO:0000256" key="1">
    <source>
        <dbReference type="SAM" id="MobiDB-lite"/>
    </source>
</evidence>
<dbReference type="KEGG" id="csv:101216721"/>
<feature type="compositionally biased region" description="Basic and acidic residues" evidence="1">
    <location>
        <begin position="224"/>
        <end position="243"/>
    </location>
</feature>
<evidence type="ECO:0000313" key="2">
    <source>
        <dbReference type="EMBL" id="KGN48020.1"/>
    </source>
</evidence>
<feature type="compositionally biased region" description="Low complexity" evidence="1">
    <location>
        <begin position="348"/>
        <end position="360"/>
    </location>
</feature>
<feature type="region of interest" description="Disordered" evidence="1">
    <location>
        <begin position="172"/>
        <end position="193"/>
    </location>
</feature>